<feature type="transmembrane region" description="Helical" evidence="1">
    <location>
        <begin position="93"/>
        <end position="111"/>
    </location>
</feature>
<name>A0ABV9Y9Y5_9PSEU</name>
<dbReference type="Proteomes" id="UP001595833">
    <property type="component" value="Unassembled WGS sequence"/>
</dbReference>
<feature type="transmembrane region" description="Helical" evidence="1">
    <location>
        <begin position="32"/>
        <end position="57"/>
    </location>
</feature>
<organism evidence="2 3">
    <name type="scientific">Saccharothrix xinjiangensis</name>
    <dbReference type="NCBI Taxonomy" id="204798"/>
    <lineage>
        <taxon>Bacteria</taxon>
        <taxon>Bacillati</taxon>
        <taxon>Actinomycetota</taxon>
        <taxon>Actinomycetes</taxon>
        <taxon>Pseudonocardiales</taxon>
        <taxon>Pseudonocardiaceae</taxon>
        <taxon>Saccharothrix</taxon>
    </lineage>
</organism>
<accession>A0ABV9Y9Y5</accession>
<sequence>MPTGVRVAVLLVPFLLTRFLRPFDDQAWARVLIIAVVGLVVLSWTLEPLMNCVLLLSRDRHLVSRPARRATFLFLGFAVAAATVAVLARTGDLPGLLLLAFGLGLWAMASGSTHNVHGGRRKVLLVGTAAAASLGALAVAATLAGAPGASSAVTLVLISGVVATWISVFS</sequence>
<dbReference type="RefSeq" id="WP_344038931.1">
    <property type="nucleotide sequence ID" value="NZ_BAAAKE010000013.1"/>
</dbReference>
<keyword evidence="1" id="KW-0812">Transmembrane</keyword>
<keyword evidence="1" id="KW-0472">Membrane</keyword>
<keyword evidence="1" id="KW-1133">Transmembrane helix</keyword>
<evidence type="ECO:0000256" key="1">
    <source>
        <dbReference type="SAM" id="Phobius"/>
    </source>
</evidence>
<feature type="transmembrane region" description="Helical" evidence="1">
    <location>
        <begin position="69"/>
        <end position="87"/>
    </location>
</feature>
<feature type="transmembrane region" description="Helical" evidence="1">
    <location>
        <begin position="149"/>
        <end position="169"/>
    </location>
</feature>
<protein>
    <submittedName>
        <fullName evidence="2">Uncharacterized protein</fullName>
    </submittedName>
</protein>
<evidence type="ECO:0000313" key="2">
    <source>
        <dbReference type="EMBL" id="MFC5058537.1"/>
    </source>
</evidence>
<comment type="caution">
    <text evidence="2">The sequence shown here is derived from an EMBL/GenBank/DDBJ whole genome shotgun (WGS) entry which is preliminary data.</text>
</comment>
<proteinExistence type="predicted"/>
<keyword evidence="3" id="KW-1185">Reference proteome</keyword>
<reference evidence="3" key="1">
    <citation type="journal article" date="2019" name="Int. J. Syst. Evol. Microbiol.">
        <title>The Global Catalogue of Microorganisms (GCM) 10K type strain sequencing project: providing services to taxonomists for standard genome sequencing and annotation.</title>
        <authorList>
            <consortium name="The Broad Institute Genomics Platform"/>
            <consortium name="The Broad Institute Genome Sequencing Center for Infectious Disease"/>
            <person name="Wu L."/>
            <person name="Ma J."/>
        </authorList>
    </citation>
    <scope>NUCLEOTIDE SEQUENCE [LARGE SCALE GENOMIC DNA]</scope>
    <source>
        <strain evidence="3">KCTC 12848</strain>
    </source>
</reference>
<dbReference type="EMBL" id="JBHSJB010000033">
    <property type="protein sequence ID" value="MFC5058537.1"/>
    <property type="molecule type" value="Genomic_DNA"/>
</dbReference>
<feature type="transmembrane region" description="Helical" evidence="1">
    <location>
        <begin position="123"/>
        <end position="143"/>
    </location>
</feature>
<evidence type="ECO:0000313" key="3">
    <source>
        <dbReference type="Proteomes" id="UP001595833"/>
    </source>
</evidence>
<gene>
    <name evidence="2" type="ORF">ACFPFM_32905</name>
</gene>